<dbReference type="InterPro" id="IPR019692">
    <property type="entry name" value="CFP-6_PH"/>
</dbReference>
<feature type="transmembrane region" description="Helical" evidence="1">
    <location>
        <begin position="20"/>
        <end position="40"/>
    </location>
</feature>
<gene>
    <name evidence="3" type="ORF">GCM10025868_40360</name>
</gene>
<evidence type="ECO:0000313" key="3">
    <source>
        <dbReference type="EMBL" id="GMA88786.1"/>
    </source>
</evidence>
<evidence type="ECO:0000259" key="2">
    <source>
        <dbReference type="Pfam" id="PF10756"/>
    </source>
</evidence>
<protein>
    <recommendedName>
        <fullName evidence="2">Low molecular weight protein antigen 6 PH domain-containing protein</fullName>
    </recommendedName>
</protein>
<keyword evidence="4" id="KW-1185">Reference proteome</keyword>
<name>A0ABQ6JMK9_9ACTN</name>
<reference evidence="4" key="1">
    <citation type="journal article" date="2019" name="Int. J. Syst. Evol. Microbiol.">
        <title>The Global Catalogue of Microorganisms (GCM) 10K type strain sequencing project: providing services to taxonomists for standard genome sequencing and annotation.</title>
        <authorList>
            <consortium name="The Broad Institute Genomics Platform"/>
            <consortium name="The Broad Institute Genome Sequencing Center for Infectious Disease"/>
            <person name="Wu L."/>
            <person name="Ma J."/>
        </authorList>
    </citation>
    <scope>NUCLEOTIDE SEQUENCE [LARGE SCALE GENOMIC DNA]</scope>
    <source>
        <strain evidence="4">NBRC 108730</strain>
    </source>
</reference>
<keyword evidence="1" id="KW-0812">Transmembrane</keyword>
<evidence type="ECO:0000313" key="4">
    <source>
        <dbReference type="Proteomes" id="UP001157017"/>
    </source>
</evidence>
<dbReference type="EMBL" id="BSUZ01000001">
    <property type="protein sequence ID" value="GMA88786.1"/>
    <property type="molecule type" value="Genomic_DNA"/>
</dbReference>
<proteinExistence type="predicted"/>
<dbReference type="Pfam" id="PF10756">
    <property type="entry name" value="bPH_6"/>
    <property type="match status" value="1"/>
</dbReference>
<organism evidence="3 4">
    <name type="scientific">Angustibacter aerolatus</name>
    <dbReference type="NCBI Taxonomy" id="1162965"/>
    <lineage>
        <taxon>Bacteria</taxon>
        <taxon>Bacillati</taxon>
        <taxon>Actinomycetota</taxon>
        <taxon>Actinomycetes</taxon>
        <taxon>Kineosporiales</taxon>
        <taxon>Kineosporiaceae</taxon>
    </lineage>
</organism>
<feature type="domain" description="Low molecular weight protein antigen 6 PH" evidence="2">
    <location>
        <begin position="41"/>
        <end position="96"/>
    </location>
</feature>
<accession>A0ABQ6JMK9</accession>
<keyword evidence="1" id="KW-1133">Transmembrane helix</keyword>
<comment type="caution">
    <text evidence="3">The sequence shown here is derived from an EMBL/GenBank/DDBJ whole genome shotgun (WGS) entry which is preliminary data.</text>
</comment>
<keyword evidence="1" id="KW-0472">Membrane</keyword>
<evidence type="ECO:0000256" key="1">
    <source>
        <dbReference type="SAM" id="Phobius"/>
    </source>
</evidence>
<sequence>MGLPWLGRDGVPWQRWPGDALLGVAVALLVAALGWLLCWVPRLEVTPRGLDVIEAFSRQHLDWSQVTGVAVTHGSTPRPQFQEPVTGPVLEIRTADPWPLEVEALDQPVTRAARRSLRLLATRLEQHLHDPRARGD</sequence>
<dbReference type="Proteomes" id="UP001157017">
    <property type="component" value="Unassembled WGS sequence"/>
</dbReference>